<dbReference type="GO" id="GO:0009289">
    <property type="term" value="C:pilus"/>
    <property type="evidence" value="ECO:0007669"/>
    <property type="project" value="InterPro"/>
</dbReference>
<sequence length="137" mass="14719">MNRLLKTPVAALALTALSLSLGTQTPAYAGGSVSFTLNPSRDQGGDLLSTGIRLYSMYRGLKQGEIRQDGSHNEAGVAQNGRDNVGFIRQRGSDHSATLRQNGDDNAYGIFQYGRGAATDVEQHGHESGLTFSYGWR</sequence>
<evidence type="ECO:0000256" key="1">
    <source>
        <dbReference type="ARBA" id="ARBA00009766"/>
    </source>
</evidence>
<evidence type="ECO:0000256" key="3">
    <source>
        <dbReference type="SAM" id="SignalP"/>
    </source>
</evidence>
<dbReference type="Pfam" id="PF07012">
    <property type="entry name" value="Curlin_rpt"/>
    <property type="match status" value="1"/>
</dbReference>
<keyword evidence="2 3" id="KW-0732">Signal</keyword>
<evidence type="ECO:0000256" key="2">
    <source>
        <dbReference type="ARBA" id="ARBA00022729"/>
    </source>
</evidence>
<dbReference type="InterPro" id="IPR009742">
    <property type="entry name" value="Curlin_rpt"/>
</dbReference>
<dbReference type="EMBL" id="JACIEC010000001">
    <property type="protein sequence ID" value="MBB4143420.1"/>
    <property type="molecule type" value="Genomic_DNA"/>
</dbReference>
<dbReference type="Proteomes" id="UP000519897">
    <property type="component" value="Unassembled WGS sequence"/>
</dbReference>
<evidence type="ECO:0000313" key="4">
    <source>
        <dbReference type="EMBL" id="MBB4143420.1"/>
    </source>
</evidence>
<comment type="caution">
    <text evidence="4">The sequence shown here is derived from an EMBL/GenBank/DDBJ whole genome shotgun (WGS) entry which is preliminary data.</text>
</comment>
<keyword evidence="5" id="KW-1185">Reference proteome</keyword>
<dbReference type="AlphaFoldDB" id="A0A7W6LFJ6"/>
<feature type="signal peptide" evidence="3">
    <location>
        <begin position="1"/>
        <end position="29"/>
    </location>
</feature>
<organism evidence="4 5">
    <name type="scientific">Rhizobium rhizoryzae</name>
    <dbReference type="NCBI Taxonomy" id="451876"/>
    <lineage>
        <taxon>Bacteria</taxon>
        <taxon>Pseudomonadati</taxon>
        <taxon>Pseudomonadota</taxon>
        <taxon>Alphaproteobacteria</taxon>
        <taxon>Hyphomicrobiales</taxon>
        <taxon>Rhizobiaceae</taxon>
        <taxon>Rhizobium/Agrobacterium group</taxon>
        <taxon>Rhizobium</taxon>
    </lineage>
</organism>
<dbReference type="GO" id="GO:0007155">
    <property type="term" value="P:cell adhesion"/>
    <property type="evidence" value="ECO:0007669"/>
    <property type="project" value="InterPro"/>
</dbReference>
<reference evidence="4 5" key="1">
    <citation type="submission" date="2020-08" db="EMBL/GenBank/DDBJ databases">
        <title>Genomic Encyclopedia of Type Strains, Phase IV (KMG-IV): sequencing the most valuable type-strain genomes for metagenomic binning, comparative biology and taxonomic classification.</title>
        <authorList>
            <person name="Goeker M."/>
        </authorList>
    </citation>
    <scope>NUCLEOTIDE SEQUENCE [LARGE SCALE GENOMIC DNA]</scope>
    <source>
        <strain evidence="4 5">DSM 29514</strain>
    </source>
</reference>
<feature type="chain" id="PRO_5031395816" evidence="3">
    <location>
        <begin position="30"/>
        <end position="137"/>
    </location>
</feature>
<name>A0A7W6LFJ6_9HYPH</name>
<gene>
    <name evidence="4" type="ORF">GGQ72_001919</name>
</gene>
<comment type="similarity">
    <text evidence="1">Belongs to the CsgA/CsgB family.</text>
</comment>
<protein>
    <submittedName>
        <fullName evidence="4">Major curlin subunit</fullName>
    </submittedName>
</protein>
<accession>A0A7W6LFJ6</accession>
<evidence type="ECO:0000313" key="5">
    <source>
        <dbReference type="Proteomes" id="UP000519897"/>
    </source>
</evidence>
<proteinExistence type="inferred from homology"/>